<feature type="compositionally biased region" description="Basic and acidic residues" evidence="1">
    <location>
        <begin position="1560"/>
        <end position="1594"/>
    </location>
</feature>
<dbReference type="Proteomes" id="UP001147746">
    <property type="component" value="Unassembled WGS sequence"/>
</dbReference>
<feature type="compositionally biased region" description="Low complexity" evidence="1">
    <location>
        <begin position="50"/>
        <end position="71"/>
    </location>
</feature>
<feature type="compositionally biased region" description="Basic and acidic residues" evidence="1">
    <location>
        <begin position="433"/>
        <end position="443"/>
    </location>
</feature>
<reference evidence="2" key="1">
    <citation type="submission" date="2022-12" db="EMBL/GenBank/DDBJ databases">
        <authorList>
            <person name="Petersen C."/>
        </authorList>
    </citation>
    <scope>NUCLEOTIDE SEQUENCE</scope>
    <source>
        <strain evidence="2">IBT 21472</strain>
    </source>
</reference>
<feature type="compositionally biased region" description="Basic residues" evidence="1">
    <location>
        <begin position="790"/>
        <end position="802"/>
    </location>
</feature>
<feature type="region of interest" description="Disordered" evidence="1">
    <location>
        <begin position="702"/>
        <end position="731"/>
    </location>
</feature>
<feature type="compositionally biased region" description="Basic and acidic residues" evidence="1">
    <location>
        <begin position="1393"/>
        <end position="1414"/>
    </location>
</feature>
<feature type="region of interest" description="Disordered" evidence="1">
    <location>
        <begin position="1211"/>
        <end position="1487"/>
    </location>
</feature>
<feature type="compositionally biased region" description="Basic and acidic residues" evidence="1">
    <location>
        <begin position="1468"/>
        <end position="1487"/>
    </location>
</feature>
<feature type="compositionally biased region" description="Polar residues" evidence="1">
    <location>
        <begin position="1081"/>
        <end position="1092"/>
    </location>
</feature>
<keyword evidence="3" id="KW-1185">Reference proteome</keyword>
<feature type="compositionally biased region" description="Basic residues" evidence="1">
    <location>
        <begin position="899"/>
        <end position="908"/>
    </location>
</feature>
<feature type="compositionally biased region" description="Low complexity" evidence="1">
    <location>
        <begin position="867"/>
        <end position="891"/>
    </location>
</feature>
<reference evidence="2" key="2">
    <citation type="journal article" date="2023" name="IMA Fungus">
        <title>Comparative genomic study of the Penicillium genus elucidates a diverse pangenome and 15 lateral gene transfer events.</title>
        <authorList>
            <person name="Petersen C."/>
            <person name="Sorensen T."/>
            <person name="Nielsen M.R."/>
            <person name="Sondergaard T.E."/>
            <person name="Sorensen J.L."/>
            <person name="Fitzpatrick D.A."/>
            <person name="Frisvad J.C."/>
            <person name="Nielsen K.L."/>
        </authorList>
    </citation>
    <scope>NUCLEOTIDE SEQUENCE</scope>
    <source>
        <strain evidence="2">IBT 21472</strain>
    </source>
</reference>
<feature type="compositionally biased region" description="Basic and acidic residues" evidence="1">
    <location>
        <begin position="1695"/>
        <end position="1715"/>
    </location>
</feature>
<feature type="region of interest" description="Disordered" evidence="1">
    <location>
        <begin position="623"/>
        <end position="686"/>
    </location>
</feature>
<gene>
    <name evidence="2" type="ORF">N7476_006401</name>
</gene>
<proteinExistence type="predicted"/>
<evidence type="ECO:0008006" key="4">
    <source>
        <dbReference type="Google" id="ProtNLM"/>
    </source>
</evidence>
<name>A0A9W9PX86_9EURO</name>
<feature type="compositionally biased region" description="Basic and acidic residues" evidence="1">
    <location>
        <begin position="1094"/>
        <end position="1118"/>
    </location>
</feature>
<feature type="compositionally biased region" description="Low complexity" evidence="1">
    <location>
        <begin position="568"/>
        <end position="580"/>
    </location>
</feature>
<feature type="compositionally biased region" description="Basic and acidic residues" evidence="1">
    <location>
        <begin position="633"/>
        <end position="643"/>
    </location>
</feature>
<feature type="compositionally biased region" description="Low complexity" evidence="1">
    <location>
        <begin position="294"/>
        <end position="345"/>
    </location>
</feature>
<feature type="compositionally biased region" description="Basic residues" evidence="1">
    <location>
        <begin position="1808"/>
        <end position="1817"/>
    </location>
</feature>
<feature type="compositionally biased region" description="Basic residues" evidence="1">
    <location>
        <begin position="554"/>
        <end position="565"/>
    </location>
</feature>
<feature type="compositionally biased region" description="Basic and acidic residues" evidence="1">
    <location>
        <begin position="1662"/>
        <end position="1686"/>
    </location>
</feature>
<feature type="region of interest" description="Disordered" evidence="1">
    <location>
        <begin position="199"/>
        <end position="345"/>
    </location>
</feature>
<dbReference type="InterPro" id="IPR053268">
    <property type="entry name" value="Woronin_anchor"/>
</dbReference>
<feature type="region of interest" description="Disordered" evidence="1">
    <location>
        <begin position="823"/>
        <end position="917"/>
    </location>
</feature>
<feature type="compositionally biased region" description="Gly residues" evidence="1">
    <location>
        <begin position="1"/>
        <end position="10"/>
    </location>
</feature>
<feature type="compositionally biased region" description="Polar residues" evidence="1">
    <location>
        <begin position="446"/>
        <end position="458"/>
    </location>
</feature>
<dbReference type="EMBL" id="JAPZBO010000005">
    <property type="protein sequence ID" value="KAJ5316094.1"/>
    <property type="molecule type" value="Genomic_DNA"/>
</dbReference>
<feature type="compositionally biased region" description="Basic and acidic residues" evidence="1">
    <location>
        <begin position="142"/>
        <end position="158"/>
    </location>
</feature>
<evidence type="ECO:0000313" key="3">
    <source>
        <dbReference type="Proteomes" id="UP001147746"/>
    </source>
</evidence>
<organism evidence="2 3">
    <name type="scientific">Penicillium atrosanguineum</name>
    <dbReference type="NCBI Taxonomy" id="1132637"/>
    <lineage>
        <taxon>Eukaryota</taxon>
        <taxon>Fungi</taxon>
        <taxon>Dikarya</taxon>
        <taxon>Ascomycota</taxon>
        <taxon>Pezizomycotina</taxon>
        <taxon>Eurotiomycetes</taxon>
        <taxon>Eurotiomycetidae</taxon>
        <taxon>Eurotiales</taxon>
        <taxon>Aspergillaceae</taxon>
        <taxon>Penicillium</taxon>
    </lineage>
</organism>
<feature type="compositionally biased region" description="Acidic residues" evidence="1">
    <location>
        <begin position="855"/>
        <end position="866"/>
    </location>
</feature>
<protein>
    <recommendedName>
        <fullName evidence="4">Involucrin repeat protein</fullName>
    </recommendedName>
</protein>
<feature type="compositionally biased region" description="Basic residues" evidence="1">
    <location>
        <begin position="671"/>
        <end position="685"/>
    </location>
</feature>
<feature type="compositionally biased region" description="Low complexity" evidence="1">
    <location>
        <begin position="764"/>
        <end position="775"/>
    </location>
</feature>
<evidence type="ECO:0000313" key="2">
    <source>
        <dbReference type="EMBL" id="KAJ5316094.1"/>
    </source>
</evidence>
<accession>A0A9W9PX86</accession>
<feature type="compositionally biased region" description="Pro residues" evidence="1">
    <location>
        <begin position="980"/>
        <end position="992"/>
    </location>
</feature>
<feature type="region of interest" description="Disordered" evidence="1">
    <location>
        <begin position="369"/>
        <end position="418"/>
    </location>
</feature>
<feature type="region of interest" description="Disordered" evidence="1">
    <location>
        <begin position="1"/>
        <end position="178"/>
    </location>
</feature>
<feature type="region of interest" description="Disordered" evidence="1">
    <location>
        <begin position="743"/>
        <end position="808"/>
    </location>
</feature>
<feature type="compositionally biased region" description="Basic and acidic residues" evidence="1">
    <location>
        <begin position="1127"/>
        <end position="1194"/>
    </location>
</feature>
<feature type="compositionally biased region" description="Low complexity" evidence="1">
    <location>
        <begin position="11"/>
        <end position="23"/>
    </location>
</feature>
<dbReference type="PANTHER" id="PTHR40641:SF2">
    <property type="entry name" value="INVOLUCRIN REPEAT PROTEIN"/>
    <property type="match status" value="1"/>
</dbReference>
<feature type="compositionally biased region" description="Basic and acidic residues" evidence="1">
    <location>
        <begin position="1956"/>
        <end position="1976"/>
    </location>
</feature>
<comment type="caution">
    <text evidence="2">The sequence shown here is derived from an EMBL/GenBank/DDBJ whole genome shotgun (WGS) entry which is preliminary data.</text>
</comment>
<feature type="region of interest" description="Disordered" evidence="1">
    <location>
        <begin position="1502"/>
        <end position="2094"/>
    </location>
</feature>
<feature type="compositionally biased region" description="Polar residues" evidence="1">
    <location>
        <begin position="1058"/>
        <end position="1073"/>
    </location>
</feature>
<feature type="compositionally biased region" description="Polar residues" evidence="1">
    <location>
        <begin position="965"/>
        <end position="975"/>
    </location>
</feature>
<feature type="compositionally biased region" description="Basic and acidic residues" evidence="1">
    <location>
        <begin position="2038"/>
        <end position="2050"/>
    </location>
</feature>
<feature type="compositionally biased region" description="Basic and acidic residues" evidence="1">
    <location>
        <begin position="1323"/>
        <end position="1334"/>
    </location>
</feature>
<feature type="compositionally biased region" description="Basic and acidic residues" evidence="1">
    <location>
        <begin position="2004"/>
        <end position="2014"/>
    </location>
</feature>
<evidence type="ECO:0000256" key="1">
    <source>
        <dbReference type="SAM" id="MobiDB-lite"/>
    </source>
</evidence>
<feature type="compositionally biased region" description="Basic and acidic residues" evidence="1">
    <location>
        <begin position="659"/>
        <end position="670"/>
    </location>
</feature>
<feature type="region of interest" description="Disordered" evidence="1">
    <location>
        <begin position="551"/>
        <end position="603"/>
    </location>
</feature>
<feature type="region of interest" description="Disordered" evidence="1">
    <location>
        <begin position="432"/>
        <end position="465"/>
    </location>
</feature>
<dbReference type="PANTHER" id="PTHR40641">
    <property type="entry name" value="INVOLUCRIN REPEAT PROTEIN (AFU_ORTHOLOGUE AFUA_2G08060)"/>
    <property type="match status" value="1"/>
</dbReference>
<feature type="region of interest" description="Disordered" evidence="1">
    <location>
        <begin position="1025"/>
        <end position="1196"/>
    </location>
</feature>
<feature type="compositionally biased region" description="Low complexity" evidence="1">
    <location>
        <begin position="1445"/>
        <end position="1457"/>
    </location>
</feature>
<sequence length="2094" mass="232263">MFKALMGGGRSSSDVRSTTSSSSKSRRKTDSKSSHSRKSSRGDDRDRGLGDLSAYEPSASSSRRGPASVAGESVASTYVTAEPDEIDPYTAIVERTPKRRDSDRDSIRSRRRDRDRDRSSSRDRDKRKSRRSTADAPDDDWERERGERDRRERRRTQSGDHYMPPVSTSMPSSAPGAQFAADIAAPGFSQFPMQYDNMMAPAFSPPHDSTPLPYDPHVAQQFPGQFPTGTAEPYLPYHPAGAAADYYGDQGQSVSEQPGMRPQKPLVNSQEHLMAASPSVNPPPEPSSVGQVGAAAAYFDDAAPIQSASNPPSGSSSKPPKPGKTSKPSTSKPSKPSKPSSSSAIPAVAAAGAATYGIGSMMAHEESQYSSTSAYQSHSYSQGAVPSSSRPPGSNRPSGSNKPPSSSKPPHSYGVGTGIGVAAAGAAAGYMLGHHDHHDHPDSPAHNVQNYEQSSQSGLPPYASGSNHAMIAAGGAGYEGPTYAQHVAHHGPGYYPQAVGAGALAMQHRQRGPLTKFVDFWRDPEGVGRFEDYTETIGVCRYCFDPQSTSLNAPRKHHYNARRHSSDRYSSSSNSRVNKLSRYHSSEDERGRRKKSKKSSSWLPGMLTGYATKSIFAGKDFDDTYSVRSGRPSGERTSSHDETMSYTSRGVVRRSGRNSPREYYYDDKNSRRNRSRSSSRSRRSSFMKEAALGAAVGGAALAVSKHQRDRSRSISRVQRRKESSSSSSFVDVSRPAAKSVGGFTSFFTSSSENRRNTRAKRSKSFFSFRSSSSSSLDNDLAFGDGFSKKPPNKLKKKERKGKKPENVDAALLGLGATATALAASHSHGRSRSTGQILTARESQYRHSDYGTSANEGDEWIDAESDDLSSSSANSALAFGASNGSSSSDSNSGGWGWGWGKKKQKKKDKKSSIGKTAVAAGTGVLGGAALASVARRRDSRPSSSAGSLQQVYPVPTSDPGHFDVGRSTQSVISNDETPLVRPGPIPLQQPQPVTPVSQAIYSTQGSLPGSIPAYSAPAAVPPIFANEFDRYGPQPQASRDAPWNPDDVSYAERRHPRRSNSSPVFPLQESSVSSQKRRSTIKDQASVSFNLTEEQAERERRLSLTRRERESREDFRDDPVQLIDREEELARLESERHDRDREREERERDRERERVREERERERERELERERERRRKEKDDEKRRSDNDKETESSKWVEAAAIGAIGAAAATSIISHKSKKDEEDASEASSRRRERRRAERRAESSFVSKSDISTPVEAPEPPVDYTDYREEPSRRSPRPAQVYDDYAEFFAPEEVRHSPNQQSRRRGSAESGDEPEIIEVVPASEREKEEAKDEPTDLPQFGPEPYEDRKHLPWPVPRLNYIEPTPPQSINGSVRGAASPVVAPVQNGQNEPPEVVREESRDGRREPRSEPRSEPYEAPQEVPKRERSSTGSRVSWGPHSTHEYEVPSSSEPEFSPTPDDFQDISIDFPAKENAEDLSKSKDTRKADFGDDIEFAATVAAATEAAGFDPSFVIDDPKYHTRTSPPGSEDEGTFSPTSKWAPVSEQPHGFVEGEIESPGVSKSRDDKPRHLIDKDPFYAEPESFCKENESSKRREVSIAQEVMEQLNEKHGRSSSLENDVFSMPGGFDSFNDSIEVESRDDRSVFSAPPVRESESKSKSKKPGRHGDDLDFARDLPRESSRDVSRDISVDDVSPAVEKPEIDVKEEKRRNRRSKQDSDVFAVDDDARSAITSIEDVEKSERRKHRSSRSRDYDDAASIASSPAKFDDAKGPITPLEDEEKSEHRKHRSSRSREFDDAASAITAFEDNEKSKRRKHRSSRSSRDASPSTPLDDEEKSERRKHRSRSSRDFDDAASAITTLDDDEKSERRKHRHSKRDSDTYSVDDDARSAITSLEDGEKSERRKHRRSKRDSDTFSVDDDARSAITSIDDVEKPERRKHRSRSSRDFDDTASISSSPAKFDETREKRRSKDDKELKEKSSSGGLIRSLFGSRVSEPARSRSNSRSSSVDKHPSREAISEAGVDDERHRRKKKHRSSSGGDSLRDDGSDKESVRSVRSSRSEANLEEYRSSRQKKEERRRHKYEDIVDSGRRGESEKV</sequence>
<feature type="compositionally biased region" description="Basic and acidic residues" evidence="1">
    <location>
        <begin position="95"/>
        <end position="126"/>
    </location>
</feature>
<feature type="compositionally biased region" description="Basic and acidic residues" evidence="1">
    <location>
        <begin position="40"/>
        <end position="49"/>
    </location>
</feature>
<feature type="region of interest" description="Disordered" evidence="1">
    <location>
        <begin position="930"/>
        <end position="993"/>
    </location>
</feature>
<feature type="compositionally biased region" description="Low complexity" evidence="1">
    <location>
        <begin position="240"/>
        <end position="252"/>
    </location>
</feature>
<feature type="compositionally biased region" description="Low complexity" evidence="1">
    <location>
        <begin position="369"/>
        <end position="410"/>
    </location>
</feature>
<feature type="compositionally biased region" description="Basic and acidic residues" evidence="1">
    <location>
        <begin position="2062"/>
        <end position="2094"/>
    </location>
</feature>